<dbReference type="OrthoDB" id="275336at2"/>
<dbReference type="SUPFAM" id="SSF55729">
    <property type="entry name" value="Acyl-CoA N-acyltransferases (Nat)"/>
    <property type="match status" value="1"/>
</dbReference>
<organism evidence="2 3">
    <name type="scientific">Peterkaempfera bronchialis</name>
    <dbReference type="NCBI Taxonomy" id="2126346"/>
    <lineage>
        <taxon>Bacteria</taxon>
        <taxon>Bacillati</taxon>
        <taxon>Actinomycetota</taxon>
        <taxon>Actinomycetes</taxon>
        <taxon>Kitasatosporales</taxon>
        <taxon>Streptomycetaceae</taxon>
        <taxon>Peterkaempfera</taxon>
    </lineage>
</organism>
<gene>
    <name evidence="2" type="ORF">C7M71_003980</name>
</gene>
<dbReference type="KEGG" id="stri:C7M71_003980"/>
<dbReference type="Proteomes" id="UP000249340">
    <property type="component" value="Chromosome"/>
</dbReference>
<evidence type="ECO:0000313" key="3">
    <source>
        <dbReference type="Proteomes" id="UP000249340"/>
    </source>
</evidence>
<reference evidence="3" key="1">
    <citation type="submission" date="2018-07" db="EMBL/GenBank/DDBJ databases">
        <title>Streptacidiphilus bronchialis DSM 106435 chromosome.</title>
        <authorList>
            <person name="Batra D."/>
            <person name="Gulvik C.A."/>
        </authorList>
    </citation>
    <scope>NUCLEOTIDE SEQUENCE [LARGE SCALE GENOMIC DNA]</scope>
    <source>
        <strain evidence="3">DSM 106435</strain>
    </source>
</reference>
<keyword evidence="3" id="KW-1185">Reference proteome</keyword>
<protein>
    <submittedName>
        <fullName evidence="2">GNAT family N-acetyltransferase</fullName>
    </submittedName>
</protein>
<dbReference type="Pfam" id="PF00583">
    <property type="entry name" value="Acetyltransf_1"/>
    <property type="match status" value="1"/>
</dbReference>
<evidence type="ECO:0000259" key="1">
    <source>
        <dbReference type="PROSITE" id="PS51186"/>
    </source>
</evidence>
<dbReference type="AlphaFoldDB" id="A0A345T596"/>
<dbReference type="EMBL" id="CP031264">
    <property type="protein sequence ID" value="AXI81151.1"/>
    <property type="molecule type" value="Genomic_DNA"/>
</dbReference>
<proteinExistence type="predicted"/>
<dbReference type="InterPro" id="IPR016181">
    <property type="entry name" value="Acyl_CoA_acyltransferase"/>
</dbReference>
<name>A0A345T596_9ACTN</name>
<accession>A0A345T596</accession>
<keyword evidence="2" id="KW-0808">Transferase</keyword>
<feature type="domain" description="N-acetyltransferase" evidence="1">
    <location>
        <begin position="14"/>
        <end position="157"/>
    </location>
</feature>
<sequence>MTAPDQLRPGRPVESVRLRPTEDAALVRTLQDRMAAPHRWPGPAGSDREQWPVHPLRGRWLVADGAEPVGLVELAAGPDGRTELTAFGLVPERVGQGLGGHTLTLAVRLAWEFRPQGGPVRGVRLHTSDLDHPHALPNCLGRGFRRYGVEVRQRTGG</sequence>
<dbReference type="Gene3D" id="3.40.630.30">
    <property type="match status" value="1"/>
</dbReference>
<dbReference type="PROSITE" id="PS51186">
    <property type="entry name" value="GNAT"/>
    <property type="match status" value="1"/>
</dbReference>
<dbReference type="GO" id="GO:0016747">
    <property type="term" value="F:acyltransferase activity, transferring groups other than amino-acyl groups"/>
    <property type="evidence" value="ECO:0007669"/>
    <property type="project" value="InterPro"/>
</dbReference>
<evidence type="ECO:0000313" key="2">
    <source>
        <dbReference type="EMBL" id="AXI81151.1"/>
    </source>
</evidence>
<dbReference type="InterPro" id="IPR000182">
    <property type="entry name" value="GNAT_dom"/>
</dbReference>